<organism evidence="7 8">
    <name type="scientific">Amphilophus citrinellus</name>
    <name type="common">Midas cichlid</name>
    <name type="synonym">Cichlasoma citrinellum</name>
    <dbReference type="NCBI Taxonomy" id="61819"/>
    <lineage>
        <taxon>Eukaryota</taxon>
        <taxon>Metazoa</taxon>
        <taxon>Chordata</taxon>
        <taxon>Craniata</taxon>
        <taxon>Vertebrata</taxon>
        <taxon>Euteleostomi</taxon>
        <taxon>Actinopterygii</taxon>
        <taxon>Neopterygii</taxon>
        <taxon>Teleostei</taxon>
        <taxon>Neoteleostei</taxon>
        <taxon>Acanthomorphata</taxon>
        <taxon>Ovalentaria</taxon>
        <taxon>Cichlomorphae</taxon>
        <taxon>Cichliformes</taxon>
        <taxon>Cichlidae</taxon>
        <taxon>New World cichlids</taxon>
        <taxon>Cichlasomatinae</taxon>
        <taxon>Heroini</taxon>
        <taxon>Amphilophus</taxon>
    </lineage>
</organism>
<dbReference type="AlphaFoldDB" id="A0A3Q0T8I3"/>
<dbReference type="PANTHER" id="PTHR24232">
    <property type="entry name" value="G-PROTEIN COUPLED RECEPTOR"/>
    <property type="match status" value="1"/>
</dbReference>
<evidence type="ECO:0000256" key="6">
    <source>
        <dbReference type="SAM" id="Phobius"/>
    </source>
</evidence>
<dbReference type="GO" id="GO:0035025">
    <property type="term" value="P:positive regulation of Rho protein signal transduction"/>
    <property type="evidence" value="ECO:0007669"/>
    <property type="project" value="TreeGrafter"/>
</dbReference>
<dbReference type="Proteomes" id="UP000261340">
    <property type="component" value="Unplaced"/>
</dbReference>
<keyword evidence="6" id="KW-0472">Membrane</keyword>
<dbReference type="Ensembl" id="ENSACIT00000031167.1">
    <property type="protein sequence ID" value="ENSACIP00000030375.1"/>
    <property type="gene ID" value="ENSACIG00000023508.1"/>
</dbReference>
<dbReference type="GO" id="GO:0005886">
    <property type="term" value="C:plasma membrane"/>
    <property type="evidence" value="ECO:0007669"/>
    <property type="project" value="TreeGrafter"/>
</dbReference>
<dbReference type="SUPFAM" id="SSF81321">
    <property type="entry name" value="Family A G protein-coupled receptor-like"/>
    <property type="match status" value="1"/>
</dbReference>
<feature type="transmembrane region" description="Helical" evidence="6">
    <location>
        <begin position="90"/>
        <end position="111"/>
    </location>
</feature>
<comment type="subcellular location">
    <subcellularLocation>
        <location evidence="1">Membrane</location>
        <topology evidence="1">Multi-pass membrane protein</topology>
    </subcellularLocation>
</comment>
<dbReference type="GeneTree" id="ENSGT00940000166295"/>
<reference evidence="7" key="1">
    <citation type="submission" date="2025-08" db="UniProtKB">
        <authorList>
            <consortium name="Ensembl"/>
        </authorList>
    </citation>
    <scope>IDENTIFICATION</scope>
</reference>
<keyword evidence="6" id="KW-0812">Transmembrane</keyword>
<evidence type="ECO:0000256" key="5">
    <source>
        <dbReference type="ARBA" id="ARBA00023224"/>
    </source>
</evidence>
<feature type="transmembrane region" description="Helical" evidence="6">
    <location>
        <begin position="47"/>
        <end position="69"/>
    </location>
</feature>
<evidence type="ECO:0000313" key="7">
    <source>
        <dbReference type="Ensembl" id="ENSACIP00000030375.1"/>
    </source>
</evidence>
<evidence type="ECO:0000256" key="4">
    <source>
        <dbReference type="ARBA" id="ARBA00023180"/>
    </source>
</evidence>
<keyword evidence="2" id="KW-0297">G-protein coupled receptor</keyword>
<keyword evidence="6" id="KW-1133">Transmembrane helix</keyword>
<evidence type="ECO:0000256" key="1">
    <source>
        <dbReference type="ARBA" id="ARBA00004141"/>
    </source>
</evidence>
<keyword evidence="8" id="KW-1185">Reference proteome</keyword>
<feature type="transmembrane region" description="Helical" evidence="6">
    <location>
        <begin position="157"/>
        <end position="178"/>
    </location>
</feature>
<dbReference type="PANTHER" id="PTHR24232:SF85">
    <property type="entry name" value="G-PROTEIN COUPLED RECEPTOR 4"/>
    <property type="match status" value="1"/>
</dbReference>
<feature type="transmembrane region" description="Helical" evidence="6">
    <location>
        <begin position="18"/>
        <end position="41"/>
    </location>
</feature>
<accession>A0A3Q0T8I3</accession>
<keyword evidence="3" id="KW-0675">Receptor</keyword>
<evidence type="ECO:0000313" key="8">
    <source>
        <dbReference type="Proteomes" id="UP000261340"/>
    </source>
</evidence>
<evidence type="ECO:0008006" key="9">
    <source>
        <dbReference type="Google" id="ProtNLM"/>
    </source>
</evidence>
<evidence type="ECO:0000256" key="2">
    <source>
        <dbReference type="ARBA" id="ARBA00023040"/>
    </source>
</evidence>
<feature type="transmembrane region" description="Helical" evidence="6">
    <location>
        <begin position="117"/>
        <end position="136"/>
    </location>
</feature>
<evidence type="ECO:0000256" key="3">
    <source>
        <dbReference type="ARBA" id="ARBA00023170"/>
    </source>
</evidence>
<keyword evidence="5" id="KW-0807">Transducer</keyword>
<proteinExistence type="predicted"/>
<feature type="transmembrane region" description="Helical" evidence="6">
    <location>
        <begin position="184"/>
        <end position="205"/>
    </location>
</feature>
<dbReference type="Gene3D" id="1.20.1070.10">
    <property type="entry name" value="Rhodopsin 7-helix transmembrane proteins"/>
    <property type="match status" value="1"/>
</dbReference>
<protein>
    <recommendedName>
        <fullName evidence="9">G-protein coupled receptors family 1 profile domain-containing protein</fullName>
    </recommendedName>
</protein>
<name>A0A3Q0T8I3_AMPCI</name>
<keyword evidence="4" id="KW-0325">Glycoprotein</keyword>
<sequence length="222" mass="25470">SAILQEPIMIVRRKHVPVIYYTNVLISNLIQLIMLATLVAKWNSHEVIIICIIISFFGVMASLYFKMCIALERYFFIAYPLWDCRQTKGSVLVCVVVWVLCIVSVPLAIVLQETLRLFIYGLLPAPLFIFCLAGTLKALPAATSVPREEKQRVVGTLVLLLLNYFLMILPTIICVMSSCHYMEIISILFLLNPFVDLFLVETWFFDLLPLFMCFEYDGCLMH</sequence>
<dbReference type="GO" id="GO:0007200">
    <property type="term" value="P:phospholipase C-activating G protein-coupled receptor signaling pathway"/>
    <property type="evidence" value="ECO:0007669"/>
    <property type="project" value="TreeGrafter"/>
</dbReference>
<reference evidence="7" key="2">
    <citation type="submission" date="2025-09" db="UniProtKB">
        <authorList>
            <consortium name="Ensembl"/>
        </authorList>
    </citation>
    <scope>IDENTIFICATION</scope>
</reference>
<dbReference type="GO" id="GO:0004930">
    <property type="term" value="F:G protein-coupled receptor activity"/>
    <property type="evidence" value="ECO:0007669"/>
    <property type="project" value="UniProtKB-KW"/>
</dbReference>